<evidence type="ECO:0000313" key="2">
    <source>
        <dbReference type="EMBL" id="SPC85077.1"/>
    </source>
</evidence>
<dbReference type="InterPro" id="IPR043502">
    <property type="entry name" value="DNA/RNA_pol_sf"/>
</dbReference>
<dbReference type="AlphaFoldDB" id="A0A2N9F271"/>
<proteinExistence type="predicted"/>
<dbReference type="PANTHER" id="PTHR47481:SF28">
    <property type="entry name" value="RETROTRANSPOSON COPIA-LIKE N-TERMINAL DOMAIN-CONTAINING PROTEIN"/>
    <property type="match status" value="1"/>
</dbReference>
<dbReference type="Pfam" id="PF14223">
    <property type="entry name" value="Retrotran_gag_2"/>
    <property type="match status" value="1"/>
</dbReference>
<evidence type="ECO:0000259" key="1">
    <source>
        <dbReference type="Pfam" id="PF07727"/>
    </source>
</evidence>
<protein>
    <recommendedName>
        <fullName evidence="1">Reverse transcriptase Ty1/copia-type domain-containing protein</fullName>
    </recommendedName>
</protein>
<dbReference type="PANTHER" id="PTHR47481">
    <property type="match status" value="1"/>
</dbReference>
<accession>A0A2N9F271</accession>
<dbReference type="SUPFAM" id="SSF56672">
    <property type="entry name" value="DNA/RNA polymerases"/>
    <property type="match status" value="1"/>
</dbReference>
<dbReference type="EMBL" id="OIVN01000756">
    <property type="protein sequence ID" value="SPC85077.1"/>
    <property type="molecule type" value="Genomic_DNA"/>
</dbReference>
<dbReference type="InterPro" id="IPR013103">
    <property type="entry name" value="RVT_2"/>
</dbReference>
<dbReference type="Pfam" id="PF07727">
    <property type="entry name" value="RVT_2"/>
    <property type="match status" value="2"/>
</dbReference>
<dbReference type="CDD" id="cd09272">
    <property type="entry name" value="RNase_HI_RT_Ty1"/>
    <property type="match status" value="1"/>
</dbReference>
<feature type="domain" description="Reverse transcriptase Ty1/copia-type" evidence="1">
    <location>
        <begin position="379"/>
        <end position="527"/>
    </location>
</feature>
<reference evidence="2" key="1">
    <citation type="submission" date="2018-02" db="EMBL/GenBank/DDBJ databases">
        <authorList>
            <person name="Cohen D.B."/>
            <person name="Kent A.D."/>
        </authorList>
    </citation>
    <scope>NUCLEOTIDE SEQUENCE</scope>
</reference>
<sequence>MITHILEAYSLLEYVEGSSSCPSKFLDSEQGVTTAQIDPNYLQWIARDKALISLISATLSPSAHSLIIGQSSAHGMWSVLLKRIKEARDKLAAVGIIVDDEDLLHIVLKGLPSKYESFSSAMLTKSESVPFEELHVLMIIQEELLKSSQENSVMAMAANKGHTTIDCYNRMNYSYQGHHPPAKLAAMASATPSPSPNYWIFDTSATDHFTPDLANLPNSSIYNDPQLVSVGNGQQLPISHIAPSSSHLHPDSHLIPESTNIHPMTTRSKDGISKKKTFHIQNTKPKIDYLQTEPLNIKIASQICEWTEAMQSKFDALQRQSTWSLVPPPPGQNIIGCRWVYKLKCNSDGSISCYKAHLVAKGFHQQAGLDFDETFNPVEDVYMIQPHGFVDPTHPDHVCKLQKSLYGLKQAPRAWFERFTSHLLTIGFVASTADPSLFVLRTGSTVFYLLLYVDDIILTGNSSLAVTSLITQLAHTFELKDLGPLRFFLGLQIDYTCAGLFVHQKKYVSNLLLKFNMTNCKPTSTPFSISQKLQPSTDDVLPDPTQYRSLVGTLHLGIRFQFDSSSLTAFTDSDWAGDPYDRRSTTAITVFLGNNPITWVPKKQHTVSQSSTKAEYRAIATGAAELA</sequence>
<gene>
    <name evidence="2" type="ORF">FSB_LOCUS12959</name>
</gene>
<name>A0A2N9F271_FAGSY</name>
<organism evidence="2">
    <name type="scientific">Fagus sylvatica</name>
    <name type="common">Beechnut</name>
    <dbReference type="NCBI Taxonomy" id="28930"/>
    <lineage>
        <taxon>Eukaryota</taxon>
        <taxon>Viridiplantae</taxon>
        <taxon>Streptophyta</taxon>
        <taxon>Embryophyta</taxon>
        <taxon>Tracheophyta</taxon>
        <taxon>Spermatophyta</taxon>
        <taxon>Magnoliopsida</taxon>
        <taxon>eudicotyledons</taxon>
        <taxon>Gunneridae</taxon>
        <taxon>Pentapetalae</taxon>
        <taxon>rosids</taxon>
        <taxon>fabids</taxon>
        <taxon>Fagales</taxon>
        <taxon>Fagaceae</taxon>
        <taxon>Fagus</taxon>
    </lineage>
</organism>
<feature type="domain" description="Reverse transcriptase Ty1/copia-type" evidence="1">
    <location>
        <begin position="321"/>
        <end position="378"/>
    </location>
</feature>